<feature type="transmembrane region" description="Helical" evidence="1">
    <location>
        <begin position="34"/>
        <end position="54"/>
    </location>
</feature>
<organism evidence="2">
    <name type="scientific">Podoviridae sp. ctZkC8</name>
    <dbReference type="NCBI Taxonomy" id="2825259"/>
    <lineage>
        <taxon>Viruses</taxon>
        <taxon>Duplodnaviria</taxon>
        <taxon>Heunggongvirae</taxon>
        <taxon>Uroviricota</taxon>
        <taxon>Caudoviricetes</taxon>
    </lineage>
</organism>
<proteinExistence type="predicted"/>
<evidence type="ECO:0000313" key="2">
    <source>
        <dbReference type="EMBL" id="DAF91866.1"/>
    </source>
</evidence>
<accession>A0A8S5UBT9</accession>
<reference evidence="2" key="1">
    <citation type="journal article" date="2021" name="Proc. Natl. Acad. Sci. U.S.A.">
        <title>A Catalog of Tens of Thousands of Viruses from Human Metagenomes Reveals Hidden Associations with Chronic Diseases.</title>
        <authorList>
            <person name="Tisza M.J."/>
            <person name="Buck C.B."/>
        </authorList>
    </citation>
    <scope>NUCLEOTIDE SEQUENCE</scope>
    <source>
        <strain evidence="2">CtZkC8</strain>
    </source>
</reference>
<protein>
    <submittedName>
        <fullName evidence="2">Uncharacterized protein</fullName>
    </submittedName>
</protein>
<keyword evidence="1" id="KW-0812">Transmembrane</keyword>
<evidence type="ECO:0000256" key="1">
    <source>
        <dbReference type="SAM" id="Phobius"/>
    </source>
</evidence>
<sequence>MIKVCVCVVVWLINCLVAIETLRLLLLSIIDKSNLPILLAVAVTLYWLLSTSVSRTNSLTEHAKEALGMDY</sequence>
<keyword evidence="1" id="KW-1133">Transmembrane helix</keyword>
<dbReference type="EMBL" id="BK016062">
    <property type="protein sequence ID" value="DAF91866.1"/>
    <property type="molecule type" value="Genomic_DNA"/>
</dbReference>
<keyword evidence="1" id="KW-0472">Membrane</keyword>
<name>A0A8S5UBT9_9CAUD</name>